<reference evidence="2" key="1">
    <citation type="journal article" date="2019" name="Sci. Rep.">
        <title>Draft genome of Tanacetum cinerariifolium, the natural source of mosquito coil.</title>
        <authorList>
            <person name="Yamashiro T."/>
            <person name="Shiraishi A."/>
            <person name="Satake H."/>
            <person name="Nakayama K."/>
        </authorList>
    </citation>
    <scope>NUCLEOTIDE SEQUENCE</scope>
</reference>
<dbReference type="EMBL" id="BKCJ010540978">
    <property type="protein sequence ID" value="GFB04873.1"/>
    <property type="molecule type" value="Genomic_DNA"/>
</dbReference>
<feature type="coiled-coil region" evidence="1">
    <location>
        <begin position="101"/>
        <end position="128"/>
    </location>
</feature>
<gene>
    <name evidence="2" type="ORF">Tci_676844</name>
</gene>
<dbReference type="CDD" id="cd09272">
    <property type="entry name" value="RNase_HI_RT_Ty1"/>
    <property type="match status" value="1"/>
</dbReference>
<evidence type="ECO:0000256" key="1">
    <source>
        <dbReference type="SAM" id="Coils"/>
    </source>
</evidence>
<dbReference type="AlphaFoldDB" id="A0A699KTE2"/>
<evidence type="ECO:0000313" key="2">
    <source>
        <dbReference type="EMBL" id="GFB04873.1"/>
    </source>
</evidence>
<sequence length="191" mass="22127">MANLSHYESNNLAEVHNQDNVTNNLIHHDVHATSTSERSNILNHSDAKITSDSNIISYSQYMNESQYTSVQNSSSPAQQDNLILYVIEQLKTQVVNCTKINQDNKNVNEFLTAELERYKDQSKHINIRYHFIKEQVENGVIELYFVNTEYQLADLFTKSLSKGRIEFLINKMGMRSFTTKTLKQLMNEVDE</sequence>
<keyword evidence="1" id="KW-0175">Coiled coil</keyword>
<protein>
    <submittedName>
        <fullName evidence="2">Retrovirus-related Pol polyprotein from transposon TNT 1-94</fullName>
    </submittedName>
</protein>
<proteinExistence type="predicted"/>
<name>A0A699KTE2_TANCI</name>
<accession>A0A699KTE2</accession>
<organism evidence="2">
    <name type="scientific">Tanacetum cinerariifolium</name>
    <name type="common">Dalmatian daisy</name>
    <name type="synonym">Chrysanthemum cinerariifolium</name>
    <dbReference type="NCBI Taxonomy" id="118510"/>
    <lineage>
        <taxon>Eukaryota</taxon>
        <taxon>Viridiplantae</taxon>
        <taxon>Streptophyta</taxon>
        <taxon>Embryophyta</taxon>
        <taxon>Tracheophyta</taxon>
        <taxon>Spermatophyta</taxon>
        <taxon>Magnoliopsida</taxon>
        <taxon>eudicotyledons</taxon>
        <taxon>Gunneridae</taxon>
        <taxon>Pentapetalae</taxon>
        <taxon>asterids</taxon>
        <taxon>campanulids</taxon>
        <taxon>Asterales</taxon>
        <taxon>Asteraceae</taxon>
        <taxon>Asteroideae</taxon>
        <taxon>Anthemideae</taxon>
        <taxon>Anthemidinae</taxon>
        <taxon>Tanacetum</taxon>
    </lineage>
</organism>
<comment type="caution">
    <text evidence="2">The sequence shown here is derived from an EMBL/GenBank/DDBJ whole genome shotgun (WGS) entry which is preliminary data.</text>
</comment>